<dbReference type="Pfam" id="PF13375">
    <property type="entry name" value="RnfC_N"/>
    <property type="match status" value="1"/>
</dbReference>
<organism evidence="2">
    <name type="scientific">Klebsiella pneumoniae</name>
    <dbReference type="NCBI Taxonomy" id="573"/>
    <lineage>
        <taxon>Bacteria</taxon>
        <taxon>Pseudomonadati</taxon>
        <taxon>Pseudomonadota</taxon>
        <taxon>Gammaproteobacteria</taxon>
        <taxon>Enterobacterales</taxon>
        <taxon>Enterobacteriaceae</taxon>
        <taxon>Klebsiella/Raoultella group</taxon>
        <taxon>Klebsiella</taxon>
        <taxon>Klebsiella pneumoniae complex</taxon>
    </lineage>
</organism>
<evidence type="ECO:0000313" key="2">
    <source>
        <dbReference type="EMBL" id="VTM56532.1"/>
    </source>
</evidence>
<dbReference type="GO" id="GO:0016020">
    <property type="term" value="C:membrane"/>
    <property type="evidence" value="ECO:0007669"/>
    <property type="project" value="InterPro"/>
</dbReference>
<dbReference type="InterPro" id="IPR026902">
    <property type="entry name" value="RnfC_N"/>
</dbReference>
<protein>
    <submittedName>
        <fullName evidence="2">Electron transport complex protein RnfC</fullName>
    </submittedName>
</protein>
<dbReference type="GO" id="GO:0051539">
    <property type="term" value="F:4 iron, 4 sulfur cluster binding"/>
    <property type="evidence" value="ECO:0007669"/>
    <property type="project" value="InterPro"/>
</dbReference>
<dbReference type="EMBL" id="CABDVL010000003">
    <property type="protein sequence ID" value="VTM56532.1"/>
    <property type="molecule type" value="Genomic_DNA"/>
</dbReference>
<dbReference type="Proteomes" id="UP000507695">
    <property type="component" value="Unassembled WGS sequence"/>
</dbReference>
<dbReference type="AlphaFoldDB" id="A0A4P0Y7K7"/>
<name>A0A4P0Y7K7_KLEPN</name>
<dbReference type="PANTHER" id="PTHR43034">
    <property type="entry name" value="ION-TRANSLOCATING OXIDOREDUCTASE COMPLEX SUBUNIT C"/>
    <property type="match status" value="1"/>
</dbReference>
<dbReference type="PANTHER" id="PTHR43034:SF2">
    <property type="entry name" value="ION-TRANSLOCATING OXIDOREDUCTASE COMPLEX SUBUNIT C"/>
    <property type="match status" value="1"/>
</dbReference>
<gene>
    <name evidence="2" type="primary">rnfC_1</name>
    <name evidence="2" type="ORF">NCTC9183_04161</name>
</gene>
<dbReference type="GO" id="GO:0009055">
    <property type="term" value="F:electron transfer activity"/>
    <property type="evidence" value="ECO:0007669"/>
    <property type="project" value="InterPro"/>
</dbReference>
<accession>A0A4P0Y7K7</accession>
<proteinExistence type="predicted"/>
<dbReference type="InterPro" id="IPR010208">
    <property type="entry name" value="Ion_transpt_RnfC/RsxC"/>
</dbReference>
<sequence>MFKLFSAFRKDKVWDFNGGIHPPEMKTQSNGTPLRQVSLPQRFVIPLKQHIGAEGELCVKVGDRVLRGQPLTRGWGRMLPVHAPTSGTIAAIRSAHYRAPVGAGGDERDH</sequence>
<reference evidence="2" key="1">
    <citation type="submission" date="2019-04" db="EMBL/GenBank/DDBJ databases">
        <authorList>
            <consortium name="Pathogen Informatics"/>
        </authorList>
    </citation>
    <scope>NUCLEOTIDE SEQUENCE</scope>
    <source>
        <strain evidence="2">NCTC9183</strain>
    </source>
</reference>
<evidence type="ECO:0000259" key="1">
    <source>
        <dbReference type="Pfam" id="PF13375"/>
    </source>
</evidence>
<feature type="domain" description="RnfC Barrel sandwich hybrid" evidence="1">
    <location>
        <begin position="14"/>
        <end position="97"/>
    </location>
</feature>